<dbReference type="EnsemblFungi" id="EJT75536">
    <property type="protein sequence ID" value="EJT75536"/>
    <property type="gene ID" value="GGTG_05469"/>
</dbReference>
<sequence length="68" mass="7529">MVGTRQMKPIPIPSRSKIASLITRRLEIRHDADGDVFSHLSDHARLAPETQKVSPILGVMRSGGRRSP</sequence>
<dbReference type="GeneID" id="20345927"/>
<keyword evidence="3" id="KW-1185">Reference proteome</keyword>
<protein>
    <submittedName>
        <fullName evidence="1 2">Uncharacterized protein</fullName>
    </submittedName>
</protein>
<accession>J3NW06</accession>
<proteinExistence type="predicted"/>
<evidence type="ECO:0000313" key="3">
    <source>
        <dbReference type="Proteomes" id="UP000006039"/>
    </source>
</evidence>
<name>J3NW06_GAET3</name>
<dbReference type="Proteomes" id="UP000006039">
    <property type="component" value="Unassembled WGS sequence"/>
</dbReference>
<gene>
    <name evidence="2" type="primary">20345927</name>
    <name evidence="1" type="ORF">GGTG_05469</name>
</gene>
<reference evidence="2" key="4">
    <citation type="journal article" date="2015" name="G3 (Bethesda)">
        <title>Genome sequences of three phytopathogenic species of the Magnaporthaceae family of fungi.</title>
        <authorList>
            <person name="Okagaki L.H."/>
            <person name="Nunes C.C."/>
            <person name="Sailsbery J."/>
            <person name="Clay B."/>
            <person name="Brown D."/>
            <person name="John T."/>
            <person name="Oh Y."/>
            <person name="Young N."/>
            <person name="Fitzgerald M."/>
            <person name="Haas B.J."/>
            <person name="Zeng Q."/>
            <person name="Young S."/>
            <person name="Adiconis X."/>
            <person name="Fan L."/>
            <person name="Levin J.Z."/>
            <person name="Mitchell T.K."/>
            <person name="Okubara P.A."/>
            <person name="Farman M.L."/>
            <person name="Kohn L.M."/>
            <person name="Birren B."/>
            <person name="Ma L.-J."/>
            <person name="Dean R.A."/>
        </authorList>
    </citation>
    <scope>NUCLEOTIDE SEQUENCE</scope>
    <source>
        <strain evidence="2">R3-111a-1</strain>
    </source>
</reference>
<reference evidence="1" key="3">
    <citation type="submission" date="2010-09" db="EMBL/GenBank/DDBJ databases">
        <title>Annotation of Gaeumannomyces graminis var. tritici R3-111a-1.</title>
        <authorList>
            <consortium name="The Broad Institute Genome Sequencing Platform"/>
            <person name="Ma L.-J."/>
            <person name="Dead R."/>
            <person name="Young S.K."/>
            <person name="Zeng Q."/>
            <person name="Gargeya S."/>
            <person name="Fitzgerald M."/>
            <person name="Haas B."/>
            <person name="Abouelleil A."/>
            <person name="Alvarado L."/>
            <person name="Arachchi H.M."/>
            <person name="Berlin A."/>
            <person name="Brown A."/>
            <person name="Chapman S.B."/>
            <person name="Chen Z."/>
            <person name="Dunbar C."/>
            <person name="Freedman E."/>
            <person name="Gearin G."/>
            <person name="Gellesch M."/>
            <person name="Goldberg J."/>
            <person name="Griggs A."/>
            <person name="Gujja S."/>
            <person name="Heiman D."/>
            <person name="Howarth C."/>
            <person name="Larson L."/>
            <person name="Lui A."/>
            <person name="MacDonald P.J.P."/>
            <person name="Mehta T."/>
            <person name="Montmayeur A."/>
            <person name="Murphy C."/>
            <person name="Neiman D."/>
            <person name="Pearson M."/>
            <person name="Priest M."/>
            <person name="Roberts A."/>
            <person name="Saif S."/>
            <person name="Shea T."/>
            <person name="Shenoy N."/>
            <person name="Sisk P."/>
            <person name="Stolte C."/>
            <person name="Sykes S."/>
            <person name="Yandava C."/>
            <person name="Wortman J."/>
            <person name="Nusbaum C."/>
            <person name="Birren B."/>
        </authorList>
    </citation>
    <scope>NUCLEOTIDE SEQUENCE</scope>
    <source>
        <strain evidence="1">R3-111a-1</strain>
    </source>
</reference>
<dbReference type="VEuPathDB" id="FungiDB:GGTG_05469"/>
<dbReference type="AlphaFoldDB" id="J3NW06"/>
<evidence type="ECO:0000313" key="1">
    <source>
        <dbReference type="EMBL" id="EJT75536.1"/>
    </source>
</evidence>
<dbReference type="RefSeq" id="XP_009221536.1">
    <property type="nucleotide sequence ID" value="XM_009223272.1"/>
</dbReference>
<evidence type="ECO:0000313" key="2">
    <source>
        <dbReference type="EnsemblFungi" id="EJT75536"/>
    </source>
</evidence>
<dbReference type="EMBL" id="GL385397">
    <property type="protein sequence ID" value="EJT75536.1"/>
    <property type="molecule type" value="Genomic_DNA"/>
</dbReference>
<organism evidence="1">
    <name type="scientific">Gaeumannomyces tritici (strain R3-111a-1)</name>
    <name type="common">Wheat and barley take-all root rot fungus</name>
    <name type="synonym">Gaeumannomyces graminis var. tritici</name>
    <dbReference type="NCBI Taxonomy" id="644352"/>
    <lineage>
        <taxon>Eukaryota</taxon>
        <taxon>Fungi</taxon>
        <taxon>Dikarya</taxon>
        <taxon>Ascomycota</taxon>
        <taxon>Pezizomycotina</taxon>
        <taxon>Sordariomycetes</taxon>
        <taxon>Sordariomycetidae</taxon>
        <taxon>Magnaporthales</taxon>
        <taxon>Magnaporthaceae</taxon>
        <taxon>Gaeumannomyces</taxon>
    </lineage>
</organism>
<reference evidence="1" key="2">
    <citation type="submission" date="2010-07" db="EMBL/GenBank/DDBJ databases">
        <authorList>
            <consortium name="The Broad Institute Genome Sequencing Platform"/>
            <consortium name="Broad Institute Genome Sequencing Center for Infectious Disease"/>
            <person name="Ma L.-J."/>
            <person name="Dead R."/>
            <person name="Young S."/>
            <person name="Zeng Q."/>
            <person name="Koehrsen M."/>
            <person name="Alvarado L."/>
            <person name="Berlin A."/>
            <person name="Chapman S.B."/>
            <person name="Chen Z."/>
            <person name="Freedman E."/>
            <person name="Gellesch M."/>
            <person name="Goldberg J."/>
            <person name="Griggs A."/>
            <person name="Gujja S."/>
            <person name="Heilman E.R."/>
            <person name="Heiman D."/>
            <person name="Hepburn T."/>
            <person name="Howarth C."/>
            <person name="Jen D."/>
            <person name="Larson L."/>
            <person name="Mehta T."/>
            <person name="Neiman D."/>
            <person name="Pearson M."/>
            <person name="Roberts A."/>
            <person name="Saif S."/>
            <person name="Shea T."/>
            <person name="Shenoy N."/>
            <person name="Sisk P."/>
            <person name="Stolte C."/>
            <person name="Sykes S."/>
            <person name="Walk T."/>
            <person name="White J."/>
            <person name="Yandava C."/>
            <person name="Haas B."/>
            <person name="Nusbaum C."/>
            <person name="Birren B."/>
        </authorList>
    </citation>
    <scope>NUCLEOTIDE SEQUENCE</scope>
    <source>
        <strain evidence="1">R3-111a-1</strain>
    </source>
</reference>
<reference evidence="3" key="1">
    <citation type="submission" date="2010-07" db="EMBL/GenBank/DDBJ databases">
        <title>The genome sequence of Gaeumannomyces graminis var. tritici strain R3-111a-1.</title>
        <authorList>
            <consortium name="The Broad Institute Genome Sequencing Platform"/>
            <person name="Ma L.-J."/>
            <person name="Dead R."/>
            <person name="Young S."/>
            <person name="Zeng Q."/>
            <person name="Koehrsen M."/>
            <person name="Alvarado L."/>
            <person name="Berlin A."/>
            <person name="Chapman S.B."/>
            <person name="Chen Z."/>
            <person name="Freedman E."/>
            <person name="Gellesch M."/>
            <person name="Goldberg J."/>
            <person name="Griggs A."/>
            <person name="Gujja S."/>
            <person name="Heilman E.R."/>
            <person name="Heiman D."/>
            <person name="Hepburn T."/>
            <person name="Howarth C."/>
            <person name="Jen D."/>
            <person name="Larson L."/>
            <person name="Mehta T."/>
            <person name="Neiman D."/>
            <person name="Pearson M."/>
            <person name="Roberts A."/>
            <person name="Saif S."/>
            <person name="Shea T."/>
            <person name="Shenoy N."/>
            <person name="Sisk P."/>
            <person name="Stolte C."/>
            <person name="Sykes S."/>
            <person name="Walk T."/>
            <person name="White J."/>
            <person name="Yandava C."/>
            <person name="Haas B."/>
            <person name="Nusbaum C."/>
            <person name="Birren B."/>
        </authorList>
    </citation>
    <scope>NUCLEOTIDE SEQUENCE [LARGE SCALE GENOMIC DNA]</scope>
    <source>
        <strain evidence="3">R3-111a-1</strain>
    </source>
</reference>
<reference evidence="2" key="5">
    <citation type="submission" date="2018-04" db="UniProtKB">
        <authorList>
            <consortium name="EnsemblFungi"/>
        </authorList>
    </citation>
    <scope>IDENTIFICATION</scope>
    <source>
        <strain evidence="2">R3-111a-1</strain>
    </source>
</reference>
<dbReference type="HOGENOM" id="CLU_2794115_0_0_1"/>